<organism evidence="6 7">
    <name type="scientific">Novosphingobium malaysiense</name>
    <dbReference type="NCBI Taxonomy" id="1348853"/>
    <lineage>
        <taxon>Bacteria</taxon>
        <taxon>Pseudomonadati</taxon>
        <taxon>Pseudomonadota</taxon>
        <taxon>Alphaproteobacteria</taxon>
        <taxon>Sphingomonadales</taxon>
        <taxon>Sphingomonadaceae</taxon>
        <taxon>Novosphingobium</taxon>
    </lineage>
</organism>
<dbReference type="GO" id="GO:0045892">
    <property type="term" value="P:negative regulation of DNA-templated transcription"/>
    <property type="evidence" value="ECO:0007669"/>
    <property type="project" value="TreeGrafter"/>
</dbReference>
<evidence type="ECO:0000259" key="5">
    <source>
        <dbReference type="PROSITE" id="PS51078"/>
    </source>
</evidence>
<dbReference type="Gene3D" id="3.30.450.40">
    <property type="match status" value="1"/>
</dbReference>
<evidence type="ECO:0000256" key="2">
    <source>
        <dbReference type="ARBA" id="ARBA00023125"/>
    </source>
</evidence>
<dbReference type="PANTHER" id="PTHR30136:SF35">
    <property type="entry name" value="HTH-TYPE TRANSCRIPTIONAL REGULATOR RV1719"/>
    <property type="match status" value="1"/>
</dbReference>
<dbReference type="SUPFAM" id="SSF46785">
    <property type="entry name" value="Winged helix' DNA-binding domain"/>
    <property type="match status" value="1"/>
</dbReference>
<dbReference type="PANTHER" id="PTHR30136">
    <property type="entry name" value="HELIX-TURN-HELIX TRANSCRIPTIONAL REGULATOR, ICLR FAMILY"/>
    <property type="match status" value="1"/>
</dbReference>
<keyword evidence="7" id="KW-1185">Reference proteome</keyword>
<evidence type="ECO:0008006" key="8">
    <source>
        <dbReference type="Google" id="ProtNLM"/>
    </source>
</evidence>
<dbReference type="InterPro" id="IPR036390">
    <property type="entry name" value="WH_DNA-bd_sf"/>
</dbReference>
<comment type="caution">
    <text evidence="6">The sequence shown here is derived from an EMBL/GenBank/DDBJ whole genome shotgun (WGS) entry which is preliminary data.</text>
</comment>
<dbReference type="InterPro" id="IPR029016">
    <property type="entry name" value="GAF-like_dom_sf"/>
</dbReference>
<dbReference type="GO" id="GO:0003677">
    <property type="term" value="F:DNA binding"/>
    <property type="evidence" value="ECO:0007669"/>
    <property type="project" value="UniProtKB-KW"/>
</dbReference>
<dbReference type="SUPFAM" id="SSF55781">
    <property type="entry name" value="GAF domain-like"/>
    <property type="match status" value="1"/>
</dbReference>
<dbReference type="OrthoDB" id="1634354at2"/>
<dbReference type="RefSeq" id="WP_039286563.1">
    <property type="nucleotide sequence ID" value="NZ_JTDI01000005.1"/>
</dbReference>
<dbReference type="Pfam" id="PF09339">
    <property type="entry name" value="HTH_IclR"/>
    <property type="match status" value="1"/>
</dbReference>
<sequence length="250" mass="29105">MTKRDVKSAIRVLEIFELFSEHRKPLRQKDIIDELDYPQSSATILLKSLTSRGYLRYDLNNRQYFPTLRLSQISSWISSVVDDDLTHLLRELQHQTNETAFIALQNDINVQYVKIINSNQEIRFNVRTGSMRLLTEASAGWMLLSRLPPEEVNRILWRINQTRSQDDLIDIREFSRKIDALRNQDHCYVPNLPMLGGGSLSMMIARHYRDIDMVVGVGAPTVRLEQNFDKIRQALRELVMRYDGNGPTLT</sequence>
<feature type="domain" description="IclR-ED" evidence="5">
    <location>
        <begin position="69"/>
        <end position="250"/>
    </location>
</feature>
<evidence type="ECO:0000256" key="3">
    <source>
        <dbReference type="ARBA" id="ARBA00023163"/>
    </source>
</evidence>
<keyword evidence="1" id="KW-0805">Transcription regulation</keyword>
<evidence type="ECO:0000313" key="6">
    <source>
        <dbReference type="EMBL" id="KHK90336.1"/>
    </source>
</evidence>
<dbReference type="InterPro" id="IPR005471">
    <property type="entry name" value="Tscrpt_reg_IclR_N"/>
</dbReference>
<dbReference type="InterPro" id="IPR050707">
    <property type="entry name" value="HTH_MetabolicPath_Reg"/>
</dbReference>
<keyword evidence="3" id="KW-0804">Transcription</keyword>
<accession>A0A0B1ZGV8</accession>
<feature type="domain" description="HTH iclR-type" evidence="4">
    <location>
        <begin position="6"/>
        <end position="68"/>
    </location>
</feature>
<reference evidence="6 7" key="1">
    <citation type="submission" date="2014-10" db="EMBL/GenBank/DDBJ databases">
        <title>Genome sequence of Novosphingobium malaysiense MUSC 273(T).</title>
        <authorList>
            <person name="Lee L.-H."/>
        </authorList>
    </citation>
    <scope>NUCLEOTIDE SEQUENCE [LARGE SCALE GENOMIC DNA]</scope>
    <source>
        <strain evidence="6 7">MUSC 273</strain>
    </source>
</reference>
<gene>
    <name evidence="6" type="ORF">LK12_17145</name>
</gene>
<keyword evidence="2" id="KW-0238">DNA-binding</keyword>
<dbReference type="STRING" id="1348853.LK12_17145"/>
<evidence type="ECO:0000313" key="7">
    <source>
        <dbReference type="Proteomes" id="UP000031057"/>
    </source>
</evidence>
<evidence type="ECO:0000256" key="1">
    <source>
        <dbReference type="ARBA" id="ARBA00023015"/>
    </source>
</evidence>
<dbReference type="Pfam" id="PF01614">
    <property type="entry name" value="IclR_C"/>
    <property type="match status" value="1"/>
</dbReference>
<dbReference type="PROSITE" id="PS51078">
    <property type="entry name" value="ICLR_ED"/>
    <property type="match status" value="1"/>
</dbReference>
<evidence type="ECO:0000259" key="4">
    <source>
        <dbReference type="PROSITE" id="PS51077"/>
    </source>
</evidence>
<dbReference type="Gene3D" id="1.10.10.10">
    <property type="entry name" value="Winged helix-like DNA-binding domain superfamily/Winged helix DNA-binding domain"/>
    <property type="match status" value="1"/>
</dbReference>
<dbReference type="InterPro" id="IPR014757">
    <property type="entry name" value="Tscrpt_reg_IclR_C"/>
</dbReference>
<dbReference type="AlphaFoldDB" id="A0A0B1ZGV8"/>
<dbReference type="InterPro" id="IPR036388">
    <property type="entry name" value="WH-like_DNA-bd_sf"/>
</dbReference>
<name>A0A0B1ZGV8_9SPHN</name>
<dbReference type="GO" id="GO:0003700">
    <property type="term" value="F:DNA-binding transcription factor activity"/>
    <property type="evidence" value="ECO:0007669"/>
    <property type="project" value="TreeGrafter"/>
</dbReference>
<proteinExistence type="predicted"/>
<protein>
    <recommendedName>
        <fullName evidence="8">IclR family transcriptional regulator</fullName>
    </recommendedName>
</protein>
<dbReference type="EMBL" id="JTDI01000005">
    <property type="protein sequence ID" value="KHK90336.1"/>
    <property type="molecule type" value="Genomic_DNA"/>
</dbReference>
<dbReference type="Proteomes" id="UP000031057">
    <property type="component" value="Unassembled WGS sequence"/>
</dbReference>
<dbReference type="PROSITE" id="PS51077">
    <property type="entry name" value="HTH_ICLR"/>
    <property type="match status" value="1"/>
</dbReference>